<dbReference type="SUPFAM" id="SSF52833">
    <property type="entry name" value="Thioredoxin-like"/>
    <property type="match status" value="1"/>
</dbReference>
<dbReference type="PROSITE" id="PS51257">
    <property type="entry name" value="PROKAR_LIPOPROTEIN"/>
    <property type="match status" value="1"/>
</dbReference>
<reference evidence="4 5" key="1">
    <citation type="submission" date="2018-03" db="EMBL/GenBank/DDBJ databases">
        <title>Draft genome of Nitrosomonas supralitoralis APG5.</title>
        <authorList>
            <person name="Urakawa H."/>
            <person name="Lopez J.V."/>
        </authorList>
    </citation>
    <scope>NUCLEOTIDE SEQUENCE [LARGE SCALE GENOMIC DNA]</scope>
    <source>
        <strain evidence="4 5">APG5</strain>
    </source>
</reference>
<proteinExistence type="inferred from homology"/>
<dbReference type="OrthoDB" id="9790194at2"/>
<dbReference type="CDD" id="cd02968">
    <property type="entry name" value="SCO"/>
    <property type="match status" value="1"/>
</dbReference>
<dbReference type="AlphaFoldDB" id="A0A2P7NZR7"/>
<dbReference type="Gene3D" id="3.40.30.10">
    <property type="entry name" value="Glutaredoxin"/>
    <property type="match status" value="1"/>
</dbReference>
<keyword evidence="2" id="KW-0479">Metal-binding</keyword>
<keyword evidence="2" id="KW-0186">Copper</keyword>
<comment type="caution">
    <text evidence="4">The sequence shown here is derived from an EMBL/GenBank/DDBJ whole genome shotgun (WGS) entry which is preliminary data.</text>
</comment>
<keyword evidence="3" id="KW-1015">Disulfide bond</keyword>
<gene>
    <name evidence="4" type="ORF">C7H79_00250</name>
</gene>
<evidence type="ECO:0000313" key="5">
    <source>
        <dbReference type="Proteomes" id="UP000241912"/>
    </source>
</evidence>
<dbReference type="InterPro" id="IPR036249">
    <property type="entry name" value="Thioredoxin-like_sf"/>
</dbReference>
<dbReference type="EMBL" id="PXXU01000001">
    <property type="protein sequence ID" value="PSJ18982.1"/>
    <property type="molecule type" value="Genomic_DNA"/>
</dbReference>
<evidence type="ECO:0000256" key="3">
    <source>
        <dbReference type="PIRSR" id="PIRSR603782-2"/>
    </source>
</evidence>
<dbReference type="PANTHER" id="PTHR12151">
    <property type="entry name" value="ELECTRON TRANSPORT PROTIN SCO1/SENC FAMILY MEMBER"/>
    <property type="match status" value="1"/>
</dbReference>
<dbReference type="PANTHER" id="PTHR12151:SF25">
    <property type="entry name" value="LINALOOL DEHYDRATASE_ISOMERASE DOMAIN-CONTAINING PROTEIN"/>
    <property type="match status" value="1"/>
</dbReference>
<evidence type="ECO:0000256" key="2">
    <source>
        <dbReference type="PIRSR" id="PIRSR603782-1"/>
    </source>
</evidence>
<feature type="binding site" evidence="2">
    <location>
        <position position="70"/>
    </location>
    <ligand>
        <name>Cu cation</name>
        <dbReference type="ChEBI" id="CHEBI:23378"/>
    </ligand>
</feature>
<protein>
    <submittedName>
        <fullName evidence="4">SCO family protein</fullName>
    </submittedName>
</protein>
<evidence type="ECO:0000256" key="1">
    <source>
        <dbReference type="ARBA" id="ARBA00010996"/>
    </source>
</evidence>
<accession>A0A2P7NZR7</accession>
<evidence type="ECO:0000313" key="4">
    <source>
        <dbReference type="EMBL" id="PSJ18982.1"/>
    </source>
</evidence>
<dbReference type="Proteomes" id="UP000241912">
    <property type="component" value="Unassembled WGS sequence"/>
</dbReference>
<sequence length="197" mass="22246">MRNSGLSHFVLYLVIFALSGCFSENNWHVKEVAGHLPDLQFSLTSDSEHLVTAEMYTGYVLLMYFGFTNCQAECPVSMAKLSHVIQTLGKDADRIRVLFVTLDPGHDNPEVLRRYIAQFDPEHVIGLTGTTKDIQNLTKRYRAAYRPRSKNIVQSGIVHGDAIYIFDSLGHARLLATSTDPVENLAKDIRRLLDMVY</sequence>
<comment type="similarity">
    <text evidence="1">Belongs to the SCO1/2 family.</text>
</comment>
<dbReference type="InterPro" id="IPR003782">
    <property type="entry name" value="SCO1/SenC"/>
</dbReference>
<name>A0A2P7NZR7_9PROT</name>
<dbReference type="Pfam" id="PF02630">
    <property type="entry name" value="SCO1-SenC"/>
    <property type="match status" value="1"/>
</dbReference>
<keyword evidence="5" id="KW-1185">Reference proteome</keyword>
<dbReference type="RefSeq" id="WP_106705365.1">
    <property type="nucleotide sequence ID" value="NZ_PXXU01000001.1"/>
</dbReference>
<dbReference type="GO" id="GO:0046872">
    <property type="term" value="F:metal ion binding"/>
    <property type="evidence" value="ECO:0007669"/>
    <property type="project" value="UniProtKB-KW"/>
</dbReference>
<feature type="disulfide bond" description="Redox-active" evidence="3">
    <location>
        <begin position="70"/>
        <end position="74"/>
    </location>
</feature>
<feature type="binding site" evidence="2">
    <location>
        <position position="74"/>
    </location>
    <ligand>
        <name>Cu cation</name>
        <dbReference type="ChEBI" id="CHEBI:23378"/>
    </ligand>
</feature>
<organism evidence="4 5">
    <name type="scientific">Nitrosomonas supralitoralis</name>
    <dbReference type="NCBI Taxonomy" id="2116706"/>
    <lineage>
        <taxon>Bacteria</taxon>
        <taxon>Pseudomonadati</taxon>
        <taxon>Pseudomonadota</taxon>
        <taxon>Betaproteobacteria</taxon>
        <taxon>Nitrosomonadales</taxon>
        <taxon>Nitrosomonadaceae</taxon>
        <taxon>Nitrosomonas</taxon>
    </lineage>
</organism>
<feature type="binding site" evidence="2">
    <location>
        <position position="159"/>
    </location>
    <ligand>
        <name>Cu cation</name>
        <dbReference type="ChEBI" id="CHEBI:23378"/>
    </ligand>
</feature>